<dbReference type="Pfam" id="PF13230">
    <property type="entry name" value="GATase_4"/>
    <property type="match status" value="1"/>
</dbReference>
<sequence length="295" mass="34351">MCQIAVIKEGGKVEYDEFEKIWNQNPDGFGFAYFKGNKWNVMKGLMDPDGAYQVLDEVQGKYPVVSHWRMASAGEVKPKLTHPFVVTLKGKRRAILFHRGHMSAFSSWNSYDELSDTAKFTLFLSSLRLTERQLILMMLSKEFQEMLGGSKFVLLLERRKDPILIGNFRVDGKRRFTDLTWKWDWRSLYNQDTGWGKRGKIVKVGKGKYEVKDYKRKENEDRKEDGRVEGTYFRGEQFLDVVKKLSFKDKQEAYDYVTSRGGAFVFEEDGEERIIKSTDKSGNKSIILAKLYGYI</sequence>
<dbReference type="SUPFAM" id="SSF56235">
    <property type="entry name" value="N-terminal nucleophile aminohydrolases (Ntn hydrolases)"/>
    <property type="match status" value="1"/>
</dbReference>
<dbReference type="EMBL" id="OP880253">
    <property type="protein sequence ID" value="WAE39568.1"/>
    <property type="molecule type" value="Genomic_DNA"/>
</dbReference>
<dbReference type="Gene3D" id="3.60.20.10">
    <property type="entry name" value="Glutamine Phosphoribosylpyrophosphate, subunit 1, domain 1"/>
    <property type="match status" value="1"/>
</dbReference>
<keyword evidence="1" id="KW-0315">Glutamine amidotransferase</keyword>
<name>A0A9E8VBP6_9CAUD</name>
<evidence type="ECO:0000256" key="1">
    <source>
        <dbReference type="ARBA" id="ARBA00022962"/>
    </source>
</evidence>
<protein>
    <submittedName>
        <fullName evidence="2">Uncharacterized protein</fullName>
    </submittedName>
</protein>
<evidence type="ECO:0000313" key="3">
    <source>
        <dbReference type="Proteomes" id="UP001156237"/>
    </source>
</evidence>
<reference evidence="2 3" key="1">
    <citation type="submission" date="2022-10" db="EMBL/GenBank/DDBJ databases">
        <title>Evolutionary Diversification of Methanotrophic Ca. Methanophagales (ANME-1) and Their Expansive Virome.</title>
        <authorList>
            <person name="Laso-Perez R."/>
            <person name="Wu F."/>
            <person name="Cremiere A."/>
            <person name="Speth D.R."/>
            <person name="Magyar J.S."/>
            <person name="Krupovic M."/>
            <person name="Orphan V.J."/>
        </authorList>
    </citation>
    <scope>NUCLEOTIDE SEQUENCE [LARGE SCALE GENOMIC DNA]</scope>
</reference>
<dbReference type="InterPro" id="IPR029055">
    <property type="entry name" value="Ntn_hydrolases_N"/>
</dbReference>
<gene>
    <name evidence="2" type="ORF">FHOMOCKG_00040</name>
</gene>
<dbReference type="InterPro" id="IPR026869">
    <property type="entry name" value="EgtC-like"/>
</dbReference>
<keyword evidence="3" id="KW-1185">Reference proteome</keyword>
<organism evidence="2 3">
    <name type="scientific">Methanophagales virus GBV302</name>
    <dbReference type="NCBI Taxonomy" id="2999281"/>
    <lineage>
        <taxon>Viruses</taxon>
        <taxon>Duplodnaviria</taxon>
        <taxon>Heunggongvirae</taxon>
        <taxon>Uroviricota</taxon>
        <taxon>Caudoviricetes</taxon>
        <taxon>Nakonvirales</taxon>
        <taxon>Ekchuahviridae</taxon>
        <taxon>Kukulkanvirus</taxon>
        <taxon>Kukulkanvirus mexicoense</taxon>
    </lineage>
</organism>
<dbReference type="Proteomes" id="UP001156237">
    <property type="component" value="Segment"/>
</dbReference>
<accession>A0A9E8VBP6</accession>
<proteinExistence type="predicted"/>
<evidence type="ECO:0000313" key="2">
    <source>
        <dbReference type="EMBL" id="WAE39568.1"/>
    </source>
</evidence>